<keyword evidence="3" id="KW-1003">Cell membrane</keyword>
<feature type="transmembrane region" description="Helical" evidence="7">
    <location>
        <begin position="358"/>
        <end position="380"/>
    </location>
</feature>
<evidence type="ECO:0000256" key="5">
    <source>
        <dbReference type="ARBA" id="ARBA00022989"/>
    </source>
</evidence>
<evidence type="ECO:0000259" key="8">
    <source>
        <dbReference type="PROSITE" id="PS50850"/>
    </source>
</evidence>
<dbReference type="InterPro" id="IPR036259">
    <property type="entry name" value="MFS_trans_sf"/>
</dbReference>
<dbReference type="RefSeq" id="WP_345521181.1">
    <property type="nucleotide sequence ID" value="NZ_BAABKM010000002.1"/>
</dbReference>
<dbReference type="Gene3D" id="1.20.1250.20">
    <property type="entry name" value="MFS general substrate transporter like domains"/>
    <property type="match status" value="1"/>
</dbReference>
<dbReference type="PROSITE" id="PS00216">
    <property type="entry name" value="SUGAR_TRANSPORT_1"/>
    <property type="match status" value="1"/>
</dbReference>
<evidence type="ECO:0000256" key="3">
    <source>
        <dbReference type="ARBA" id="ARBA00022475"/>
    </source>
</evidence>
<feature type="transmembrane region" description="Helical" evidence="7">
    <location>
        <begin position="117"/>
        <end position="140"/>
    </location>
</feature>
<feature type="transmembrane region" description="Helical" evidence="7">
    <location>
        <begin position="181"/>
        <end position="202"/>
    </location>
</feature>
<evidence type="ECO:0000256" key="6">
    <source>
        <dbReference type="ARBA" id="ARBA00023136"/>
    </source>
</evidence>
<dbReference type="InterPro" id="IPR020846">
    <property type="entry name" value="MFS_dom"/>
</dbReference>
<evidence type="ECO:0000313" key="9">
    <source>
        <dbReference type="EMBL" id="GAA4703218.1"/>
    </source>
</evidence>
<organism evidence="9 10">
    <name type="scientific">Nocardioides conyzicola</name>
    <dbReference type="NCBI Taxonomy" id="1651781"/>
    <lineage>
        <taxon>Bacteria</taxon>
        <taxon>Bacillati</taxon>
        <taxon>Actinomycetota</taxon>
        <taxon>Actinomycetes</taxon>
        <taxon>Propionibacteriales</taxon>
        <taxon>Nocardioidaceae</taxon>
        <taxon>Nocardioides</taxon>
    </lineage>
</organism>
<feature type="transmembrane region" description="Helical" evidence="7">
    <location>
        <begin position="152"/>
        <end position="175"/>
    </location>
</feature>
<feature type="transmembrane region" description="Helical" evidence="7">
    <location>
        <begin position="58"/>
        <end position="81"/>
    </location>
</feature>
<keyword evidence="10" id="KW-1185">Reference proteome</keyword>
<dbReference type="InterPro" id="IPR005829">
    <property type="entry name" value="Sugar_transporter_CS"/>
</dbReference>
<proteinExistence type="predicted"/>
<feature type="transmembrane region" description="Helical" evidence="7">
    <location>
        <begin position="233"/>
        <end position="256"/>
    </location>
</feature>
<keyword evidence="6 7" id="KW-0472">Membrane</keyword>
<dbReference type="InterPro" id="IPR011701">
    <property type="entry name" value="MFS"/>
</dbReference>
<comment type="caution">
    <text evidence="9">The sequence shown here is derived from an EMBL/GenBank/DDBJ whole genome shotgun (WGS) entry which is preliminary data.</text>
</comment>
<feature type="transmembrane region" description="Helical" evidence="7">
    <location>
        <begin position="262"/>
        <end position="282"/>
    </location>
</feature>
<dbReference type="SUPFAM" id="SSF103473">
    <property type="entry name" value="MFS general substrate transporter"/>
    <property type="match status" value="1"/>
</dbReference>
<dbReference type="PROSITE" id="PS50850">
    <property type="entry name" value="MFS"/>
    <property type="match status" value="1"/>
</dbReference>
<dbReference type="EMBL" id="BAABKM010000002">
    <property type="protein sequence ID" value="GAA4703218.1"/>
    <property type="molecule type" value="Genomic_DNA"/>
</dbReference>
<name>A0ABP8XD30_9ACTN</name>
<keyword evidence="2" id="KW-0813">Transport</keyword>
<keyword evidence="5 7" id="KW-1133">Transmembrane helix</keyword>
<evidence type="ECO:0000313" key="10">
    <source>
        <dbReference type="Proteomes" id="UP001499974"/>
    </source>
</evidence>
<gene>
    <name evidence="9" type="ORF">GCM10023349_20750</name>
</gene>
<dbReference type="Pfam" id="PF07690">
    <property type="entry name" value="MFS_1"/>
    <property type="match status" value="1"/>
</dbReference>
<evidence type="ECO:0000256" key="2">
    <source>
        <dbReference type="ARBA" id="ARBA00022448"/>
    </source>
</evidence>
<feature type="transmembrane region" description="Helical" evidence="7">
    <location>
        <begin position="93"/>
        <end position="111"/>
    </location>
</feature>
<keyword evidence="4 7" id="KW-0812">Transmembrane</keyword>
<evidence type="ECO:0000256" key="4">
    <source>
        <dbReference type="ARBA" id="ARBA00022692"/>
    </source>
</evidence>
<evidence type="ECO:0000256" key="7">
    <source>
        <dbReference type="SAM" id="Phobius"/>
    </source>
</evidence>
<evidence type="ECO:0000256" key="1">
    <source>
        <dbReference type="ARBA" id="ARBA00004651"/>
    </source>
</evidence>
<feature type="transmembrane region" description="Helical" evidence="7">
    <location>
        <begin position="26"/>
        <end position="46"/>
    </location>
</feature>
<dbReference type="PANTHER" id="PTHR23517:SF3">
    <property type="entry name" value="INTEGRAL MEMBRANE TRANSPORT PROTEIN"/>
    <property type="match status" value="1"/>
</dbReference>
<feature type="transmembrane region" description="Helical" evidence="7">
    <location>
        <begin position="386"/>
        <end position="407"/>
    </location>
</feature>
<comment type="subcellular location">
    <subcellularLocation>
        <location evidence="1">Cell membrane</location>
        <topology evidence="1">Multi-pass membrane protein</topology>
    </subcellularLocation>
</comment>
<dbReference type="PANTHER" id="PTHR23517">
    <property type="entry name" value="RESISTANCE PROTEIN MDTM, PUTATIVE-RELATED-RELATED"/>
    <property type="match status" value="1"/>
</dbReference>
<protein>
    <submittedName>
        <fullName evidence="9">MFS transporter</fullName>
    </submittedName>
</protein>
<reference evidence="10" key="1">
    <citation type="journal article" date="2019" name="Int. J. Syst. Evol. Microbiol.">
        <title>The Global Catalogue of Microorganisms (GCM) 10K type strain sequencing project: providing services to taxonomists for standard genome sequencing and annotation.</title>
        <authorList>
            <consortium name="The Broad Institute Genomics Platform"/>
            <consortium name="The Broad Institute Genome Sequencing Center for Infectious Disease"/>
            <person name="Wu L."/>
            <person name="Ma J."/>
        </authorList>
    </citation>
    <scope>NUCLEOTIDE SEQUENCE [LARGE SCALE GENOMIC DNA]</scope>
    <source>
        <strain evidence="10">JCM 18531</strain>
    </source>
</reference>
<accession>A0ABP8XD30</accession>
<feature type="domain" description="Major facilitator superfamily (MFS) profile" evidence="8">
    <location>
        <begin position="1"/>
        <end position="409"/>
    </location>
</feature>
<dbReference type="Proteomes" id="UP001499974">
    <property type="component" value="Unassembled WGS sequence"/>
</dbReference>
<feature type="transmembrane region" description="Helical" evidence="7">
    <location>
        <begin position="319"/>
        <end position="337"/>
    </location>
</feature>
<sequence length="416" mass="41969">MSAIVTQQTTGQTTGRAADHTTGQRWAYPLLIALLAASMGVSGAPAPLYGLYEQRWDLAPLTTTLVFAAYAAAALAAVLMAGQASDKYGRKPLLVGAAVGMIAGLVVFMTADGVAALFVARVLHGASVGTAVVVGSAALLDLRPSRGARTGHLTGIMINAGIAVTILAASLLAQFAPHPYVAPYAVVAVVILAMLLGLVAMIEPHAARTGRTSGPLRLTRPHVPASIKADFRFAVLGVMAAWSVLGVYLSLFPTFAGQQTGVHSLVFGGAVVAAMAGSAALSQALGSRLAAKRAAILGDFGTAAALGVSVLALDSGHAGLVGAAAVFMGLSFGLAFGGSLRHLGSVVPADQRGQVMSAYYVLGYSAMIVPTILAGWAATVWGLSAIFPWFSLAVALACLTAGTLGLAGRRVVAVAA</sequence>
<dbReference type="InterPro" id="IPR050171">
    <property type="entry name" value="MFS_Transporters"/>
</dbReference>
<feature type="transmembrane region" description="Helical" evidence="7">
    <location>
        <begin position="294"/>
        <end position="313"/>
    </location>
</feature>